<dbReference type="Proteomes" id="UP000199118">
    <property type="component" value="Unassembled WGS sequence"/>
</dbReference>
<gene>
    <name evidence="2" type="ORF">SAMN05444336_102443</name>
</gene>
<proteinExistence type="predicted"/>
<dbReference type="Gene3D" id="2.40.160.20">
    <property type="match status" value="1"/>
</dbReference>
<dbReference type="InterPro" id="IPR006311">
    <property type="entry name" value="TAT_signal"/>
</dbReference>
<dbReference type="PROSITE" id="PS51318">
    <property type="entry name" value="TAT"/>
    <property type="match status" value="1"/>
</dbReference>
<dbReference type="SUPFAM" id="SSF56935">
    <property type="entry name" value="Porins"/>
    <property type="match status" value="1"/>
</dbReference>
<evidence type="ECO:0000256" key="1">
    <source>
        <dbReference type="SAM" id="SignalP"/>
    </source>
</evidence>
<name>A0A1H2WP56_9RHOB</name>
<feature type="chain" id="PRO_5011535784" description="Outer membrane beta-barrel protein" evidence="1">
    <location>
        <begin position="40"/>
        <end position="455"/>
    </location>
</feature>
<dbReference type="RefSeq" id="WP_092680686.1">
    <property type="nucleotide sequence ID" value="NZ_FNMZ01000002.1"/>
</dbReference>
<feature type="signal peptide" evidence="1">
    <location>
        <begin position="1"/>
        <end position="39"/>
    </location>
</feature>
<reference evidence="2 3" key="1">
    <citation type="submission" date="2016-10" db="EMBL/GenBank/DDBJ databases">
        <authorList>
            <person name="de Groot N.N."/>
        </authorList>
    </citation>
    <scope>NUCLEOTIDE SEQUENCE [LARGE SCALE GENOMIC DNA]</scope>
    <source>
        <strain evidence="2 3">DSM 17890</strain>
    </source>
</reference>
<dbReference type="AlphaFoldDB" id="A0A1H2WP56"/>
<evidence type="ECO:0000313" key="2">
    <source>
        <dbReference type="EMBL" id="SDW82246.1"/>
    </source>
</evidence>
<protein>
    <recommendedName>
        <fullName evidence="4">Outer membrane beta-barrel protein</fullName>
    </recommendedName>
</protein>
<dbReference type="OrthoDB" id="268975at2"/>
<dbReference type="EMBL" id="FNMZ01000002">
    <property type="protein sequence ID" value="SDW82246.1"/>
    <property type="molecule type" value="Genomic_DNA"/>
</dbReference>
<accession>A0A1H2WP56</accession>
<organism evidence="2 3">
    <name type="scientific">Albimonas donghaensis</name>
    <dbReference type="NCBI Taxonomy" id="356660"/>
    <lineage>
        <taxon>Bacteria</taxon>
        <taxon>Pseudomonadati</taxon>
        <taxon>Pseudomonadota</taxon>
        <taxon>Alphaproteobacteria</taxon>
        <taxon>Rhodobacterales</taxon>
        <taxon>Paracoccaceae</taxon>
        <taxon>Albimonas</taxon>
    </lineage>
</organism>
<evidence type="ECO:0000313" key="3">
    <source>
        <dbReference type="Proteomes" id="UP000199118"/>
    </source>
</evidence>
<sequence length="455" mass="48417">MTRRNDDRTGTALRRPRRAALAGATALGGAGLLAVAAYAGDQTLTGSITEQVVADTNYQLNPGDDGTIGSETELVLNYANAGPTDSLTLRGAMRYSAYTGDANDNIAGLFPNVSGAYQRQRTDRGFDLGFSLSVKPVEFSSTSFVLLPVDPDDPDIDPDDEPEVGLVQRDDETLRAIYAVNGGYTYRVNSHESLSFNASARRTDYLDDTGGRYTPSNVLDFSTGWSRQLRASWTTGVTAGITNIVTDDDAERDTTTVYATPQLGYQPTPTQTFDFSLGPSLSFLRGGGRDDEITPGIRASIGASYVTGPTSFSASASNSTQPSDEGVSSNFASLRASVSRRLDATQSLTAGARASLQTPLDEDDGDGEIRRVSLNGGYKIEINDRVSGRAGVGWAYTDDSGGTESAYSASGGLSYLLTEETSANLGYVFRVEDSTGEATSHRVTLSLRRNFTLLP</sequence>
<evidence type="ECO:0008006" key="4">
    <source>
        <dbReference type="Google" id="ProtNLM"/>
    </source>
</evidence>
<keyword evidence="1" id="KW-0732">Signal</keyword>
<keyword evidence="3" id="KW-1185">Reference proteome</keyword>